<gene>
    <name evidence="8" type="ORF">DESHY_60312</name>
</gene>
<keyword evidence="6" id="KW-0804">Transcription</keyword>
<keyword evidence="5" id="KW-0805">Transcription regulation</keyword>
<keyword evidence="9" id="KW-1185">Reference proteome</keyword>
<dbReference type="GO" id="GO:0044781">
    <property type="term" value="P:bacterial-type flagellum organization"/>
    <property type="evidence" value="ECO:0007669"/>
    <property type="project" value="UniProtKB-KW"/>
</dbReference>
<dbReference type="STRING" id="1121428.DESHY_60312"/>
<dbReference type="OrthoDB" id="2112849at2"/>
<feature type="domain" description="Anti-sigma-28 factor FlgM C-terminal" evidence="7">
    <location>
        <begin position="37"/>
        <end position="89"/>
    </location>
</feature>
<keyword evidence="3" id="KW-0678">Repressor</keyword>
<evidence type="ECO:0000256" key="2">
    <source>
        <dbReference type="ARBA" id="ARBA00017823"/>
    </source>
</evidence>
<dbReference type="GO" id="GO:0045892">
    <property type="term" value="P:negative regulation of DNA-templated transcription"/>
    <property type="evidence" value="ECO:0007669"/>
    <property type="project" value="InterPro"/>
</dbReference>
<keyword evidence="4" id="KW-1005">Bacterial flagellum biogenesis</keyword>
<dbReference type="Pfam" id="PF04316">
    <property type="entry name" value="FlgM"/>
    <property type="match status" value="1"/>
</dbReference>
<evidence type="ECO:0000256" key="6">
    <source>
        <dbReference type="ARBA" id="ARBA00023163"/>
    </source>
</evidence>
<reference evidence="8 9" key="1">
    <citation type="journal article" date="2013" name="Genome Announc.">
        <title>Genome Sequence of the Sulfate-Reducing Bacterium Desulfotomaculum hydrothermale Lam5(T).</title>
        <authorList>
            <person name="Amin O."/>
            <person name="Fardeau M.L."/>
            <person name="Valette O."/>
            <person name="Hirschler-Rea A."/>
            <person name="Barbe V."/>
            <person name="Medigue C."/>
            <person name="Vacherie B."/>
            <person name="Ollivier B."/>
            <person name="Bertin P.N."/>
            <person name="Dolla A."/>
        </authorList>
    </citation>
    <scope>NUCLEOTIDE SEQUENCE [LARGE SCALE GENOMIC DNA]</scope>
    <source>
        <strain evidence="9">Lam5 / DSM 18033</strain>
    </source>
</reference>
<protein>
    <recommendedName>
        <fullName evidence="2">Negative regulator of flagellin synthesis</fullName>
    </recommendedName>
</protein>
<evidence type="ECO:0000256" key="1">
    <source>
        <dbReference type="ARBA" id="ARBA00005322"/>
    </source>
</evidence>
<dbReference type="NCBIfam" id="TIGR03824">
    <property type="entry name" value="FlgM_jcvi"/>
    <property type="match status" value="1"/>
</dbReference>
<dbReference type="InterPro" id="IPR007412">
    <property type="entry name" value="FlgM"/>
</dbReference>
<dbReference type="RefSeq" id="WP_008412984.1">
    <property type="nucleotide sequence ID" value="NZ_CAOS01000013.1"/>
</dbReference>
<dbReference type="AlphaFoldDB" id="K8E0S4"/>
<sequence>MKINGFKPAGDLIKAYNRQKTEQAGSKQAAGTAGATLQLSAAARFKKEIETALQNLPEIREDLVNRLRTEIQAGTYRPAADKIAEGILKERLLDKLV</sequence>
<accession>K8E0S4</accession>
<evidence type="ECO:0000256" key="5">
    <source>
        <dbReference type="ARBA" id="ARBA00023015"/>
    </source>
</evidence>
<dbReference type="InterPro" id="IPR035890">
    <property type="entry name" value="Anti-sigma-28_factor_FlgM_sf"/>
</dbReference>
<evidence type="ECO:0000256" key="3">
    <source>
        <dbReference type="ARBA" id="ARBA00022491"/>
    </source>
</evidence>
<comment type="similarity">
    <text evidence="1">Belongs to the FlgM family.</text>
</comment>
<evidence type="ECO:0000313" key="8">
    <source>
        <dbReference type="EMBL" id="CCO09140.1"/>
    </source>
</evidence>
<dbReference type="Proteomes" id="UP000009315">
    <property type="component" value="Unassembled WGS sequence"/>
</dbReference>
<evidence type="ECO:0000313" key="9">
    <source>
        <dbReference type="Proteomes" id="UP000009315"/>
    </source>
</evidence>
<dbReference type="eggNOG" id="COG2747">
    <property type="taxonomic scope" value="Bacteria"/>
</dbReference>
<evidence type="ECO:0000259" key="7">
    <source>
        <dbReference type="Pfam" id="PF04316"/>
    </source>
</evidence>
<comment type="caution">
    <text evidence="8">The sequence shown here is derived from an EMBL/GenBank/DDBJ whole genome shotgun (WGS) entry which is preliminary data.</text>
</comment>
<dbReference type="EMBL" id="CAOS01000013">
    <property type="protein sequence ID" value="CCO09140.1"/>
    <property type="molecule type" value="Genomic_DNA"/>
</dbReference>
<dbReference type="SUPFAM" id="SSF101498">
    <property type="entry name" value="Anti-sigma factor FlgM"/>
    <property type="match status" value="1"/>
</dbReference>
<organism evidence="8 9">
    <name type="scientific">Desulforamulus hydrothermalis Lam5 = DSM 18033</name>
    <dbReference type="NCBI Taxonomy" id="1121428"/>
    <lineage>
        <taxon>Bacteria</taxon>
        <taxon>Bacillati</taxon>
        <taxon>Bacillota</taxon>
        <taxon>Clostridia</taxon>
        <taxon>Eubacteriales</taxon>
        <taxon>Peptococcaceae</taxon>
        <taxon>Desulforamulus</taxon>
    </lineage>
</organism>
<dbReference type="InterPro" id="IPR031316">
    <property type="entry name" value="FlgM_C"/>
</dbReference>
<proteinExistence type="inferred from homology"/>
<name>K8E0S4_9FIRM</name>
<evidence type="ECO:0000256" key="4">
    <source>
        <dbReference type="ARBA" id="ARBA00022795"/>
    </source>
</evidence>